<keyword evidence="3" id="KW-1185">Reference proteome</keyword>
<keyword evidence="1" id="KW-1133">Transmembrane helix</keyword>
<keyword evidence="1" id="KW-0472">Membrane</keyword>
<dbReference type="Gramene" id="ESQ29342">
    <property type="protein sequence ID" value="ESQ29342"/>
    <property type="gene ID" value="EUTSA_v100238501mg"/>
</dbReference>
<keyword evidence="1" id="KW-0812">Transmembrane</keyword>
<dbReference type="Proteomes" id="UP000030689">
    <property type="component" value="Unassembled WGS sequence"/>
</dbReference>
<evidence type="ECO:0000313" key="3">
    <source>
        <dbReference type="Proteomes" id="UP000030689"/>
    </source>
</evidence>
<proteinExistence type="predicted"/>
<evidence type="ECO:0000256" key="1">
    <source>
        <dbReference type="SAM" id="Phobius"/>
    </source>
</evidence>
<gene>
    <name evidence="2" type="ORF">EUTSA_v100238501mg</name>
</gene>
<evidence type="ECO:0000313" key="2">
    <source>
        <dbReference type="EMBL" id="ESQ29342.1"/>
    </source>
</evidence>
<protein>
    <submittedName>
        <fullName evidence="2">Uncharacterized protein</fullName>
    </submittedName>
</protein>
<accession>V4KHK7</accession>
<sequence>FQFATLLNRSLLPRNRREQDLCFLRRLLSNLHRSLWILVTAVAEMNACMICLIWVGFSYNLPVVVEDDIDW</sequence>
<dbReference type="AlphaFoldDB" id="V4KHK7"/>
<reference evidence="2 3" key="1">
    <citation type="journal article" date="2013" name="Front. Plant Sci.">
        <title>The Reference Genome of the Halophytic Plant Eutrema salsugineum.</title>
        <authorList>
            <person name="Yang R."/>
            <person name="Jarvis D.E."/>
            <person name="Chen H."/>
            <person name="Beilstein M.A."/>
            <person name="Grimwood J."/>
            <person name="Jenkins J."/>
            <person name="Shu S."/>
            <person name="Prochnik S."/>
            <person name="Xin M."/>
            <person name="Ma C."/>
            <person name="Schmutz J."/>
            <person name="Wing R.A."/>
            <person name="Mitchell-Olds T."/>
            <person name="Schumaker K.S."/>
            <person name="Wang X."/>
        </authorList>
    </citation>
    <scope>NUCLEOTIDE SEQUENCE [LARGE SCALE GENOMIC DNA]</scope>
</reference>
<dbReference type="KEGG" id="eus:EUTSA_v100238501m"/>
<feature type="transmembrane region" description="Helical" evidence="1">
    <location>
        <begin position="35"/>
        <end position="57"/>
    </location>
</feature>
<name>V4KHK7_EUTSA</name>
<organism evidence="2 3">
    <name type="scientific">Eutrema salsugineum</name>
    <name type="common">Saltwater cress</name>
    <name type="synonym">Sisymbrium salsugineum</name>
    <dbReference type="NCBI Taxonomy" id="72664"/>
    <lineage>
        <taxon>Eukaryota</taxon>
        <taxon>Viridiplantae</taxon>
        <taxon>Streptophyta</taxon>
        <taxon>Embryophyta</taxon>
        <taxon>Tracheophyta</taxon>
        <taxon>Spermatophyta</taxon>
        <taxon>Magnoliopsida</taxon>
        <taxon>eudicotyledons</taxon>
        <taxon>Gunneridae</taxon>
        <taxon>Pentapetalae</taxon>
        <taxon>rosids</taxon>
        <taxon>malvids</taxon>
        <taxon>Brassicales</taxon>
        <taxon>Brassicaceae</taxon>
        <taxon>Eutremeae</taxon>
        <taxon>Eutrema</taxon>
    </lineage>
</organism>
<feature type="non-terminal residue" evidence="2">
    <location>
        <position position="1"/>
    </location>
</feature>
<dbReference type="EMBL" id="KI517881">
    <property type="protein sequence ID" value="ESQ29342.1"/>
    <property type="molecule type" value="Genomic_DNA"/>
</dbReference>